<dbReference type="AlphaFoldDB" id="A0A0N8PZJ2"/>
<accession>A0A0N8PZJ2</accession>
<dbReference type="STRING" id="578459.A0A0N8PZJ2"/>
<evidence type="ECO:0000256" key="6">
    <source>
        <dbReference type="RuleBase" id="RU361264"/>
    </source>
</evidence>
<comment type="subcellular location">
    <subcellularLocation>
        <location evidence="6">Golgi apparatus membrane</location>
        <topology evidence="6">Multi-pass membrane protein</topology>
    </subcellularLocation>
    <subcellularLocation>
        <location evidence="1">Membrane</location>
        <topology evidence="1">Multi-pass membrane protein</topology>
    </subcellularLocation>
</comment>
<comment type="similarity">
    <text evidence="2 6">Belongs to the YIP1 family.</text>
</comment>
<evidence type="ECO:0000256" key="5">
    <source>
        <dbReference type="ARBA" id="ARBA00023136"/>
    </source>
</evidence>
<proteinExistence type="inferred from homology"/>
<dbReference type="GeneID" id="28973343"/>
<evidence type="ECO:0000259" key="7">
    <source>
        <dbReference type="Pfam" id="PF04893"/>
    </source>
</evidence>
<dbReference type="InterPro" id="IPR006977">
    <property type="entry name" value="Yip1_dom"/>
</dbReference>
<evidence type="ECO:0000313" key="8">
    <source>
        <dbReference type="EMBL" id="KPV72477.1"/>
    </source>
</evidence>
<feature type="transmembrane region" description="Helical" evidence="6">
    <location>
        <begin position="248"/>
        <end position="272"/>
    </location>
</feature>
<evidence type="ECO:0000256" key="2">
    <source>
        <dbReference type="ARBA" id="ARBA00010596"/>
    </source>
</evidence>
<dbReference type="GO" id="GO:0016192">
    <property type="term" value="P:vesicle-mediated transport"/>
    <property type="evidence" value="ECO:0007669"/>
    <property type="project" value="InterPro"/>
</dbReference>
<evidence type="ECO:0000313" key="9">
    <source>
        <dbReference type="Proteomes" id="UP000053890"/>
    </source>
</evidence>
<evidence type="ECO:0000256" key="3">
    <source>
        <dbReference type="ARBA" id="ARBA00022692"/>
    </source>
</evidence>
<dbReference type="InterPro" id="IPR039765">
    <property type="entry name" value="Yip5/YIPF1/YIPF2"/>
</dbReference>
<dbReference type="GO" id="GO:0000139">
    <property type="term" value="C:Golgi membrane"/>
    <property type="evidence" value="ECO:0007669"/>
    <property type="project" value="UniProtKB-SubCell"/>
</dbReference>
<dbReference type="Proteomes" id="UP000053890">
    <property type="component" value="Unassembled WGS sequence"/>
</dbReference>
<evidence type="ECO:0000256" key="4">
    <source>
        <dbReference type="ARBA" id="ARBA00022989"/>
    </source>
</evidence>
<feature type="non-terminal residue" evidence="8">
    <location>
        <position position="1"/>
    </location>
</feature>
<feature type="domain" description="Yip1" evidence="7">
    <location>
        <begin position="109"/>
        <end position="267"/>
    </location>
</feature>
<organism evidence="8 9">
    <name type="scientific">Rhodotorula graminis (strain WP1)</name>
    <dbReference type="NCBI Taxonomy" id="578459"/>
    <lineage>
        <taxon>Eukaryota</taxon>
        <taxon>Fungi</taxon>
        <taxon>Dikarya</taxon>
        <taxon>Basidiomycota</taxon>
        <taxon>Pucciniomycotina</taxon>
        <taxon>Microbotryomycetes</taxon>
        <taxon>Sporidiobolales</taxon>
        <taxon>Sporidiobolaceae</taxon>
        <taxon>Rhodotorula</taxon>
    </lineage>
</organism>
<feature type="transmembrane region" description="Helical" evidence="6">
    <location>
        <begin position="121"/>
        <end position="145"/>
    </location>
</feature>
<comment type="caution">
    <text evidence="6">Lacks conserved residue(s) required for the propagation of feature annotation.</text>
</comment>
<evidence type="ECO:0000256" key="1">
    <source>
        <dbReference type="ARBA" id="ARBA00004141"/>
    </source>
</evidence>
<dbReference type="EMBL" id="KQ474087">
    <property type="protein sequence ID" value="KPV72477.1"/>
    <property type="molecule type" value="Genomic_DNA"/>
</dbReference>
<dbReference type="Pfam" id="PF04893">
    <property type="entry name" value="Yip1"/>
    <property type="match status" value="1"/>
</dbReference>
<dbReference type="PANTHER" id="PTHR12822">
    <property type="entry name" value="PROTEIN YIPF"/>
    <property type="match status" value="1"/>
</dbReference>
<dbReference type="OrthoDB" id="10256463at2759"/>
<gene>
    <name evidence="8" type="ORF">RHOBADRAFT_30103</name>
</gene>
<dbReference type="RefSeq" id="XP_018268526.1">
    <property type="nucleotide sequence ID" value="XM_018412894.1"/>
</dbReference>
<keyword evidence="9" id="KW-1185">Reference proteome</keyword>
<feature type="transmembrane region" description="Helical" evidence="6">
    <location>
        <begin position="157"/>
        <end position="183"/>
    </location>
</feature>
<dbReference type="PANTHER" id="PTHR12822:SF2">
    <property type="entry name" value="PROTEIN YIPF"/>
    <property type="match status" value="1"/>
</dbReference>
<keyword evidence="3 6" id="KW-0812">Transmembrane</keyword>
<dbReference type="OMA" id="VFRRCVA"/>
<keyword evidence="5 6" id="KW-0472">Membrane</keyword>
<feature type="transmembrane region" description="Helical" evidence="6">
    <location>
        <begin position="203"/>
        <end position="236"/>
    </location>
</feature>
<reference evidence="8 9" key="1">
    <citation type="journal article" date="2015" name="Front. Microbiol.">
        <title>Genome sequence of the plant growth promoting endophytic yeast Rhodotorula graminis WP1.</title>
        <authorList>
            <person name="Firrincieli A."/>
            <person name="Otillar R."/>
            <person name="Salamov A."/>
            <person name="Schmutz J."/>
            <person name="Khan Z."/>
            <person name="Redman R.S."/>
            <person name="Fleck N.D."/>
            <person name="Lindquist E."/>
            <person name="Grigoriev I.V."/>
            <person name="Doty S.L."/>
        </authorList>
    </citation>
    <scope>NUCLEOTIDE SEQUENCE [LARGE SCALE GENOMIC DNA]</scope>
    <source>
        <strain evidence="8 9">WP1</strain>
    </source>
</reference>
<sequence length="313" mass="33888">QDTIFDVDETGAGNLAFQDFSTGSIQPDVPLGRISPNGASSSSSPSLHVRAGQDLYSAEQRLGSSIDGATKSGGVLNLDFYSSWFDVNTAKVLERCYKTLLPKEDYVGEVLEGAPDLYGPFWVPTTLVFSLFLTSSLYTSIAAYLDDAEYTYDFTRLGAATSIVYTYYLGVPLLVWAAIKYWAGASDRSPVEIVSLYGYSSTVWILVAWLSLIPVSFVSGAFALVGTLLSLFFLVRNLYPILATAPNVSARILIVVVAGLHLVYAVAVWWGFVRGGRGALVDRDLKDVAGEIGNGLGQIGSDVGEEVLRRWRS</sequence>
<protein>
    <recommendedName>
        <fullName evidence="6">Protein YIP</fullName>
    </recommendedName>
</protein>
<keyword evidence="4 6" id="KW-1133">Transmembrane helix</keyword>
<dbReference type="GO" id="GO:0031267">
    <property type="term" value="F:small GTPase binding"/>
    <property type="evidence" value="ECO:0007669"/>
    <property type="project" value="InterPro"/>
</dbReference>
<name>A0A0N8PZJ2_RHOGW</name>